<dbReference type="AlphaFoldDB" id="A0A6M3LDZ9"/>
<reference evidence="1" key="1">
    <citation type="submission" date="2020-03" db="EMBL/GenBank/DDBJ databases">
        <title>The deep terrestrial virosphere.</title>
        <authorList>
            <person name="Holmfeldt K."/>
            <person name="Nilsson E."/>
            <person name="Simone D."/>
            <person name="Lopez-Fernandez M."/>
            <person name="Wu X."/>
            <person name="de Brujin I."/>
            <person name="Lundin D."/>
            <person name="Andersson A."/>
            <person name="Bertilsson S."/>
            <person name="Dopson M."/>
        </authorList>
    </citation>
    <scope>NUCLEOTIDE SEQUENCE</scope>
    <source>
        <strain evidence="1">MM415B04260</strain>
    </source>
</reference>
<name>A0A6M3LDZ9_9ZZZZ</name>
<evidence type="ECO:0000313" key="1">
    <source>
        <dbReference type="EMBL" id="QJA93336.1"/>
    </source>
</evidence>
<protein>
    <submittedName>
        <fullName evidence="1">Uncharacterized protein</fullName>
    </submittedName>
</protein>
<accession>A0A6M3LDZ9</accession>
<organism evidence="1">
    <name type="scientific">viral metagenome</name>
    <dbReference type="NCBI Taxonomy" id="1070528"/>
    <lineage>
        <taxon>unclassified sequences</taxon>
        <taxon>metagenomes</taxon>
        <taxon>organismal metagenomes</taxon>
    </lineage>
</organism>
<dbReference type="EMBL" id="MT143141">
    <property type="protein sequence ID" value="QJA93336.1"/>
    <property type="molecule type" value="Genomic_DNA"/>
</dbReference>
<proteinExistence type="predicted"/>
<sequence length="67" mass="8069">MQSFSLLEKLSSGWGFPYRAKVWHFFKDKKSLCKKHIITEYKESGLLIDLNLYDKKCKICLERRKIK</sequence>
<gene>
    <name evidence="1" type="ORF">MM415B04260_0008</name>
</gene>